<dbReference type="GeneID" id="110482347"/>
<proteinExistence type="inferred from homology"/>
<dbReference type="CTD" id="64863"/>
<dbReference type="AlphaFoldDB" id="A0A218V1Y7"/>
<dbReference type="GO" id="GO:0005829">
    <property type="term" value="C:cytosol"/>
    <property type="evidence" value="ECO:0007669"/>
    <property type="project" value="TreeGrafter"/>
</dbReference>
<evidence type="ECO:0000313" key="3">
    <source>
        <dbReference type="Proteomes" id="UP000197619"/>
    </source>
</evidence>
<organism evidence="2 3">
    <name type="scientific">Lonchura striata</name>
    <name type="common">white-rumped munia</name>
    <dbReference type="NCBI Taxonomy" id="40157"/>
    <lineage>
        <taxon>Eukaryota</taxon>
        <taxon>Metazoa</taxon>
        <taxon>Chordata</taxon>
        <taxon>Craniata</taxon>
        <taxon>Vertebrata</taxon>
        <taxon>Euteleostomi</taxon>
        <taxon>Archelosauria</taxon>
        <taxon>Archosauria</taxon>
        <taxon>Dinosauria</taxon>
        <taxon>Saurischia</taxon>
        <taxon>Theropoda</taxon>
        <taxon>Coelurosauria</taxon>
        <taxon>Aves</taxon>
        <taxon>Neognathae</taxon>
        <taxon>Neoaves</taxon>
        <taxon>Telluraves</taxon>
        <taxon>Australaves</taxon>
        <taxon>Passeriformes</taxon>
        <taxon>Passeroidea</taxon>
        <taxon>Estrildidae</taxon>
        <taxon>Estrildinae</taxon>
        <taxon>Lonchura</taxon>
    </lineage>
</organism>
<dbReference type="GO" id="GO:0008173">
    <property type="term" value="F:RNA methyltransferase activity"/>
    <property type="evidence" value="ECO:0007669"/>
    <property type="project" value="TreeGrafter"/>
</dbReference>
<name>A0A218V1Y7_9PASE</name>
<keyword evidence="2" id="KW-0489">Methyltransferase</keyword>
<dbReference type="PANTHER" id="PTHR12829">
    <property type="entry name" value="N6-ADENOSINE-METHYLTRANSFERASE"/>
    <property type="match status" value="1"/>
</dbReference>
<gene>
    <name evidence="2" type="primary">METTL4</name>
    <name evidence="2" type="ORF">RLOC_00002421</name>
</gene>
<accession>A0A218V1Y7</accession>
<dbReference type="SUPFAM" id="SSF53335">
    <property type="entry name" value="S-adenosyl-L-methionine-dependent methyltransferases"/>
    <property type="match status" value="1"/>
</dbReference>
<dbReference type="RefSeq" id="XP_021407206.1">
    <property type="nucleotide sequence ID" value="XM_021551531.2"/>
</dbReference>
<reference evidence="2 3" key="1">
    <citation type="submission" date="2017-05" db="EMBL/GenBank/DDBJ databases">
        <title>Genome of assembly of the Bengalese finch, Lonchura striata domestica.</title>
        <authorList>
            <person name="Colquitt B.M."/>
            <person name="Brainard M.S."/>
        </authorList>
    </citation>
    <scope>NUCLEOTIDE SEQUENCE [LARGE SCALE GENOMIC DNA]</scope>
    <source>
        <strain evidence="2">White83orange57</strain>
    </source>
</reference>
<dbReference type="InterPro" id="IPR007757">
    <property type="entry name" value="MT-A70-like"/>
</dbReference>
<dbReference type="Proteomes" id="UP000197619">
    <property type="component" value="Unassembled WGS sequence"/>
</dbReference>
<dbReference type="EMBL" id="MUZQ01000072">
    <property type="protein sequence ID" value="OWK59730.1"/>
    <property type="molecule type" value="Genomic_DNA"/>
</dbReference>
<evidence type="ECO:0000256" key="1">
    <source>
        <dbReference type="PROSITE-ProRule" id="PRU00489"/>
    </source>
</evidence>
<dbReference type="PROSITE" id="PS51143">
    <property type="entry name" value="MT_A70"/>
    <property type="match status" value="1"/>
</dbReference>
<keyword evidence="2" id="KW-0808">Transferase</keyword>
<dbReference type="InterPro" id="IPR002052">
    <property type="entry name" value="DNA_methylase_N6_adenine_CS"/>
</dbReference>
<dbReference type="GO" id="GO:0009007">
    <property type="term" value="F:site-specific DNA-methyltransferase (adenine-specific) activity"/>
    <property type="evidence" value="ECO:0007669"/>
    <property type="project" value="TreeGrafter"/>
</dbReference>
<sequence>MSVVHRLTAGWLVDHLSFINQCGYEICDSLAHPSSVTHNTSVTSTEDCHNTSTFAATLSSSEGPFYGRGGAVETEGKRAKMRYVFREEFFDISKPHIAAASEEQLHQGCPEVSLTEIKANSNREEYQEGSKGHTGDSLATARKKRKRKCLFNQGELDALEYHSKVRKLIWEGTLHLVQEGLKSGFLQRTTAKLSCRKNNIPQRIVCGLAELCEMAKQFPAVDENDHQAVRVLEEETSSADQDLPSCVMENSSNCAKIIMLMGQKYLVPPKSSFLLSDISCLQPLLNYKKKYDVIVIDPPWENKSVKRSNRYSYLSSWQIKKIPIPALAAPNCLVVTWVTNRQKHLRFVKDELYPHWSVKTLAEWHWVKITTAGEFVLPLDSLHKKPYEILILGRVQGDVKEALRKSEGVLPIPEHQLIVSIPCSLHSHKPPLAAVLAEFVKPDVECLELFARNLQPGWTSWGNEVLKFQHIDYFTLLQNEN</sequence>
<dbReference type="RefSeq" id="XP_021407205.1">
    <property type="nucleotide sequence ID" value="XM_021551530.1"/>
</dbReference>
<comment type="caution">
    <text evidence="2">The sequence shown here is derived from an EMBL/GenBank/DDBJ whole genome shotgun (WGS) entry which is preliminary data.</text>
</comment>
<dbReference type="GO" id="GO:0032259">
    <property type="term" value="P:methylation"/>
    <property type="evidence" value="ECO:0007669"/>
    <property type="project" value="UniProtKB-KW"/>
</dbReference>
<dbReference type="GO" id="GO:0003676">
    <property type="term" value="F:nucleic acid binding"/>
    <property type="evidence" value="ECO:0007669"/>
    <property type="project" value="InterPro"/>
</dbReference>
<dbReference type="KEGG" id="lsr:110482347"/>
<comment type="similarity">
    <text evidence="1">Belongs to the MT-A70-like family.</text>
</comment>
<dbReference type="GO" id="GO:0005634">
    <property type="term" value="C:nucleus"/>
    <property type="evidence" value="ECO:0007669"/>
    <property type="project" value="TreeGrafter"/>
</dbReference>
<dbReference type="InterPro" id="IPR029063">
    <property type="entry name" value="SAM-dependent_MTases_sf"/>
</dbReference>
<dbReference type="STRING" id="299123.ENSLSDP00000005309"/>
<dbReference type="PROSITE" id="PS00092">
    <property type="entry name" value="N6_MTASE"/>
    <property type="match status" value="1"/>
</dbReference>
<dbReference type="PANTHER" id="PTHR12829:SF4">
    <property type="entry name" value="N(6)-ADENINE-SPECIFIC METHYLTRANSFERASE METTL4"/>
    <property type="match status" value="1"/>
</dbReference>
<protein>
    <submittedName>
        <fullName evidence="2">Methyltransferase-like protein 4</fullName>
    </submittedName>
</protein>
<evidence type="ECO:0000313" key="2">
    <source>
        <dbReference type="EMBL" id="OWK59730.1"/>
    </source>
</evidence>
<dbReference type="Pfam" id="PF05063">
    <property type="entry name" value="MT-A70"/>
    <property type="match status" value="1"/>
</dbReference>
<keyword evidence="3" id="KW-1185">Reference proteome</keyword>